<dbReference type="OrthoDB" id="5431474at2759"/>
<feature type="coiled-coil region" evidence="1">
    <location>
        <begin position="472"/>
        <end position="565"/>
    </location>
</feature>
<feature type="compositionally biased region" description="Polar residues" evidence="2">
    <location>
        <begin position="1256"/>
        <end position="1266"/>
    </location>
</feature>
<feature type="compositionally biased region" description="Polar residues" evidence="2">
    <location>
        <begin position="1120"/>
        <end position="1131"/>
    </location>
</feature>
<reference evidence="3" key="1">
    <citation type="submission" date="2020-01" db="EMBL/GenBank/DDBJ databases">
        <authorList>
            <consortium name="DOE Joint Genome Institute"/>
            <person name="Haridas S."/>
            <person name="Albert R."/>
            <person name="Binder M."/>
            <person name="Bloem J."/>
            <person name="Labutti K."/>
            <person name="Salamov A."/>
            <person name="Andreopoulos B."/>
            <person name="Baker S.E."/>
            <person name="Barry K."/>
            <person name="Bills G."/>
            <person name="Bluhm B.H."/>
            <person name="Cannon C."/>
            <person name="Castanera R."/>
            <person name="Culley D.E."/>
            <person name="Daum C."/>
            <person name="Ezra D."/>
            <person name="Gonzalez J.B."/>
            <person name="Henrissat B."/>
            <person name="Kuo A."/>
            <person name="Liang C."/>
            <person name="Lipzen A."/>
            <person name="Lutzoni F."/>
            <person name="Magnuson J."/>
            <person name="Mondo S."/>
            <person name="Nolan M."/>
            <person name="Ohm R."/>
            <person name="Pangilinan J."/>
            <person name="Park H.-J."/>
            <person name="Ramirez L."/>
            <person name="Alfaro M."/>
            <person name="Sun H."/>
            <person name="Tritt A."/>
            <person name="Yoshinaga Y."/>
            <person name="Zwiers L.-H."/>
            <person name="Turgeon B.G."/>
            <person name="Goodwin S.B."/>
            <person name="Spatafora J.W."/>
            <person name="Crous P.W."/>
            <person name="Grigoriev I.V."/>
        </authorList>
    </citation>
    <scope>NUCLEOTIDE SEQUENCE</scope>
    <source>
        <strain evidence="3">P77</strain>
    </source>
</reference>
<feature type="compositionally biased region" description="Low complexity" evidence="2">
    <location>
        <begin position="1197"/>
        <end position="1206"/>
    </location>
</feature>
<feature type="region of interest" description="Disordered" evidence="2">
    <location>
        <begin position="173"/>
        <end position="323"/>
    </location>
</feature>
<feature type="region of interest" description="Disordered" evidence="2">
    <location>
        <begin position="399"/>
        <end position="467"/>
    </location>
</feature>
<feature type="compositionally biased region" description="Polar residues" evidence="2">
    <location>
        <begin position="886"/>
        <end position="896"/>
    </location>
</feature>
<feature type="compositionally biased region" description="Basic and acidic residues" evidence="2">
    <location>
        <begin position="925"/>
        <end position="938"/>
    </location>
</feature>
<protein>
    <submittedName>
        <fullName evidence="3">Uncharacterized protein</fullName>
    </submittedName>
</protein>
<feature type="compositionally biased region" description="Polar residues" evidence="2">
    <location>
        <begin position="199"/>
        <end position="218"/>
    </location>
</feature>
<feature type="region of interest" description="Disordered" evidence="2">
    <location>
        <begin position="104"/>
        <end position="127"/>
    </location>
</feature>
<feature type="compositionally biased region" description="Polar residues" evidence="2">
    <location>
        <begin position="1218"/>
        <end position="1235"/>
    </location>
</feature>
<feature type="region of interest" description="Disordered" evidence="2">
    <location>
        <begin position="1024"/>
        <end position="1047"/>
    </location>
</feature>
<feature type="region of interest" description="Disordered" evidence="2">
    <location>
        <begin position="823"/>
        <end position="979"/>
    </location>
</feature>
<evidence type="ECO:0000313" key="4">
    <source>
        <dbReference type="Proteomes" id="UP000800040"/>
    </source>
</evidence>
<feature type="compositionally biased region" description="Polar residues" evidence="2">
    <location>
        <begin position="1027"/>
        <end position="1036"/>
    </location>
</feature>
<feature type="compositionally biased region" description="Low complexity" evidence="2">
    <location>
        <begin position="401"/>
        <end position="417"/>
    </location>
</feature>
<feature type="compositionally biased region" description="Polar residues" evidence="2">
    <location>
        <begin position="418"/>
        <end position="443"/>
    </location>
</feature>
<feature type="coiled-coil region" evidence="1">
    <location>
        <begin position="626"/>
        <end position="667"/>
    </location>
</feature>
<dbReference type="Proteomes" id="UP000800040">
    <property type="component" value="Unassembled WGS sequence"/>
</dbReference>
<sequence length="1332" mass="146603">MTSKRIFSWSKRQSASEPYYRTGGLLPIETNDIGSSNDFEAETSPNSGRRRPSNLTIATPENKQYVSSPTSAQYNAVLVSAANSLQAVFNDMLRSPVPSAAACSRSTSVQKPLPSRPRSASVPSTPELPVELPGSLLLENQGFPSCTTPVSSRPVTQIFRRETHPFDKHAEVEIDPLDPPNFTPAPLTHARSVPDLSVRHSTMRSVRSGNALNTSTTPKPSPLKVQHKKSLSDTSSRRRSKPNLVSSPLSFDSRSAKCSRTVSTTKDSRSDPVGAQVDGGRPLQPAPLLTEERSRNPNWGGRRNYREEVGSSSTPTPTTTRSKHVEELKATIATQDQTISVLQTQFSSLRASHEAHIASLRDSHSAEVASLKNYIQVLEEQSSKRGLHHASSNNFLFLLDTTEPPQTPTQESSQNPSGPESASSITSFQSALEKQQRSPQRLRSSPDMENLKRKLSTTRRPETTTRNLLPELNQYKQNNVALQKQIESLMAKLNDSKRNERELRSTLGMTEQRCAELEDKAGHTDQLAKTTQALQNTIDHLESRLEIANIERLDAEEQLFNLRDAKSPFDAALSKVQVPSLVDHGERQAARNAHMSMSTVFSDASPMSPEVDSQENSTLAVFVAHIERLQDQVREKDGYIAELEEAQEHLREQLDQLEHEHNKLGLQSDIQTELLRKTRRTDTQIERLRTAIIEREAIIGEKDKAIRAVQRQLEYHKLLLQAEIRRHAAMKLHAAAEDEPLPELTSLAKREDIDRWISKLNERLKKENSTSEADTSADGPEAQMENLRQEVSFYVREIILFKLDIKGYKSDIRKLKRITAQLSSYGRASDMDSEASSLRPLATPVRSGVASATPELGPSTTTSPLLGGPAIMSTSVERPVTPSPSVPVQRSNITPSRRTKSSGDRGVPQRLGLDIPTTPQTPTYKDFRGMLNEADRIDSGISPRSVAPLSSERRRPTPSSPNHDGLMKSSPLRNPTDPQRCLVRKRSMSESALDLFRAPRTPEWSIAVQRDGTASNRKAVMIRGRSASASDAGTQRDTPERPARPRYGLFDTSAASISAIAHSANTQQLSTLVEETGCFPDARTPPDVSIQQRSNSNSSTVRGAPPSLMLDIRERAGSAASHTSNNRTQSAHVPERKLSAASNSSTPFVIAMGSPHNPALIAPSAAVLPTICSITRNAPLKITPPTSRTGVGGTMASSTPVTSPVSRTDAVALEPVSRPTSTRPSHTARTTTVRKTSLRSKSRDDQVTSPPRTPSHLRTASESSIRTAIRIPRCRDKEKEQELHRMRKDSISMPKPLGSPFGIERSTSVGRNQDHEKHNMVVGYAYDVGEAI</sequence>
<keyword evidence="4" id="KW-1185">Reference proteome</keyword>
<feature type="compositionally biased region" description="Low complexity" evidence="2">
    <location>
        <begin position="311"/>
        <end position="320"/>
    </location>
</feature>
<feature type="region of interest" description="Disordered" evidence="2">
    <location>
        <begin position="1179"/>
        <end position="1301"/>
    </location>
</feature>
<evidence type="ECO:0000313" key="3">
    <source>
        <dbReference type="EMBL" id="KAF1838000.1"/>
    </source>
</evidence>
<evidence type="ECO:0000256" key="2">
    <source>
        <dbReference type="SAM" id="MobiDB-lite"/>
    </source>
</evidence>
<dbReference type="EMBL" id="ML975256">
    <property type="protein sequence ID" value="KAF1838000.1"/>
    <property type="molecule type" value="Genomic_DNA"/>
</dbReference>
<feature type="compositionally biased region" description="Polar residues" evidence="2">
    <location>
        <begin position="32"/>
        <end position="55"/>
    </location>
</feature>
<keyword evidence="1" id="KW-0175">Coiled coil</keyword>
<feature type="compositionally biased region" description="Basic and acidic residues" evidence="2">
    <location>
        <begin position="1273"/>
        <end position="1290"/>
    </location>
</feature>
<feature type="compositionally biased region" description="Polar residues" evidence="2">
    <location>
        <begin position="1"/>
        <end position="16"/>
    </location>
</feature>
<feature type="region of interest" description="Disordered" evidence="2">
    <location>
        <begin position="764"/>
        <end position="784"/>
    </location>
</feature>
<name>A0A6A5KPD0_9PLEO</name>
<organism evidence="3 4">
    <name type="scientific">Decorospora gaudefroyi</name>
    <dbReference type="NCBI Taxonomy" id="184978"/>
    <lineage>
        <taxon>Eukaryota</taxon>
        <taxon>Fungi</taxon>
        <taxon>Dikarya</taxon>
        <taxon>Ascomycota</taxon>
        <taxon>Pezizomycotina</taxon>
        <taxon>Dothideomycetes</taxon>
        <taxon>Pleosporomycetidae</taxon>
        <taxon>Pleosporales</taxon>
        <taxon>Pleosporineae</taxon>
        <taxon>Pleosporaceae</taxon>
        <taxon>Decorospora</taxon>
    </lineage>
</organism>
<feature type="region of interest" description="Disordered" evidence="2">
    <location>
        <begin position="1080"/>
        <end position="1141"/>
    </location>
</feature>
<accession>A0A6A5KPD0</accession>
<feature type="region of interest" description="Disordered" evidence="2">
    <location>
        <begin position="1"/>
        <end position="55"/>
    </location>
</feature>
<feature type="compositionally biased region" description="Polar residues" evidence="2">
    <location>
        <begin position="243"/>
        <end position="265"/>
    </location>
</feature>
<evidence type="ECO:0000256" key="1">
    <source>
        <dbReference type="SAM" id="Coils"/>
    </source>
</evidence>
<feature type="compositionally biased region" description="Polar residues" evidence="2">
    <location>
        <begin position="1089"/>
        <end position="1101"/>
    </location>
</feature>
<proteinExistence type="predicted"/>
<gene>
    <name evidence="3" type="ORF">BDW02DRAFT_68353</name>
</gene>